<evidence type="ECO:0000313" key="1">
    <source>
        <dbReference type="EMBL" id="AYV79469.1"/>
    </source>
</evidence>
<dbReference type="SMART" id="SM00671">
    <property type="entry name" value="SEL1"/>
    <property type="match status" value="3"/>
</dbReference>
<dbReference type="InterPro" id="IPR006597">
    <property type="entry name" value="Sel1-like"/>
</dbReference>
<reference evidence="1" key="1">
    <citation type="submission" date="2018-10" db="EMBL/GenBank/DDBJ databases">
        <title>Hidden diversity of soil giant viruses.</title>
        <authorList>
            <person name="Schulz F."/>
            <person name="Alteio L."/>
            <person name="Goudeau D."/>
            <person name="Ryan E.M."/>
            <person name="Malmstrom R.R."/>
            <person name="Blanchard J."/>
            <person name="Woyke T."/>
        </authorList>
    </citation>
    <scope>NUCLEOTIDE SEQUENCE</scope>
    <source>
        <strain evidence="1">FNV1</strain>
    </source>
</reference>
<dbReference type="PANTHER" id="PTHR11102:SF160">
    <property type="entry name" value="ERAD-ASSOCIATED E3 UBIQUITIN-PROTEIN LIGASE COMPONENT HRD3"/>
    <property type="match status" value="1"/>
</dbReference>
<proteinExistence type="predicted"/>
<evidence type="ECO:0008006" key="2">
    <source>
        <dbReference type="Google" id="ProtNLM"/>
    </source>
</evidence>
<dbReference type="PANTHER" id="PTHR11102">
    <property type="entry name" value="SEL-1-LIKE PROTEIN"/>
    <property type="match status" value="1"/>
</dbReference>
<dbReference type="EMBL" id="MK072147">
    <property type="protein sequence ID" value="AYV79469.1"/>
    <property type="molecule type" value="Genomic_DNA"/>
</dbReference>
<protein>
    <recommendedName>
        <fullName evidence="2">Sel1 repeat protein</fullName>
    </recommendedName>
</protein>
<dbReference type="InterPro" id="IPR011990">
    <property type="entry name" value="TPR-like_helical_dom_sf"/>
</dbReference>
<accession>A0A3G5A1U8</accession>
<dbReference type="SUPFAM" id="SSF81901">
    <property type="entry name" value="HCP-like"/>
    <property type="match status" value="1"/>
</dbReference>
<organism evidence="1">
    <name type="scientific">Faunusvirus sp</name>
    <dbReference type="NCBI Taxonomy" id="2487766"/>
    <lineage>
        <taxon>Viruses</taxon>
        <taxon>Varidnaviria</taxon>
        <taxon>Bamfordvirae</taxon>
        <taxon>Nucleocytoviricota</taxon>
        <taxon>Megaviricetes</taxon>
        <taxon>Imitervirales</taxon>
        <taxon>Mimiviridae</taxon>
    </lineage>
</organism>
<dbReference type="InterPro" id="IPR050767">
    <property type="entry name" value="Sel1_AlgK"/>
</dbReference>
<name>A0A3G5A1U8_9VIRU</name>
<gene>
    <name evidence="1" type="ORF">Faunusvirus16_3</name>
</gene>
<dbReference type="Gene3D" id="1.25.40.10">
    <property type="entry name" value="Tetratricopeptide repeat domain"/>
    <property type="match status" value="1"/>
</dbReference>
<sequence length="237" mass="28485">MNTNEENRIRIAQYVNLVESSINITVPYVKIEDNLIKKIYDLLIDSKTYISDVQNINNTVIELYFHGLYYFAIGDKLFEKYFLAASAKKHGESSYFMAQYYDLNNNLEYKITYLDLASKQGYVEASFELGEYYNKHDKFKEMEPYYKKAAKENHVESMYKLGLYYYKISKFDEMKKYYRQACENEDIKSMVNLGNYYKEYKEYDNMFKYYKMIIDDNDDDAETGFNLLESFCKEMMK</sequence>